<dbReference type="AlphaFoldDB" id="Q0AA78"/>
<dbReference type="Proteomes" id="UP000001962">
    <property type="component" value="Chromosome"/>
</dbReference>
<dbReference type="SUPFAM" id="SSF51735">
    <property type="entry name" value="NAD(P)-binding Rossmann-fold domains"/>
    <property type="match status" value="1"/>
</dbReference>
<proteinExistence type="inferred from homology"/>
<dbReference type="PANTHER" id="PTHR42901">
    <property type="entry name" value="ALCOHOL DEHYDROGENASE"/>
    <property type="match status" value="1"/>
</dbReference>
<dbReference type="InterPro" id="IPR036291">
    <property type="entry name" value="NAD(P)-bd_dom_sf"/>
</dbReference>
<name>Q0AA78_ALKEH</name>
<dbReference type="RefSeq" id="WP_011628654.1">
    <property type="nucleotide sequence ID" value="NC_008340.1"/>
</dbReference>
<gene>
    <name evidence="3" type="ordered locus">Mlg_0905</name>
</gene>
<comment type="similarity">
    <text evidence="1">Belongs to the short-chain dehydrogenases/reductases (SDR) family.</text>
</comment>
<dbReference type="GO" id="GO:0016491">
    <property type="term" value="F:oxidoreductase activity"/>
    <property type="evidence" value="ECO:0007669"/>
    <property type="project" value="UniProtKB-KW"/>
</dbReference>
<reference evidence="4" key="1">
    <citation type="submission" date="2006-08" db="EMBL/GenBank/DDBJ databases">
        <title>Complete sequence of Alkalilimnicola ehrilichei MLHE-1.</title>
        <authorList>
            <person name="Copeland A."/>
            <person name="Lucas S."/>
            <person name="Lapidus A."/>
            <person name="Barry K."/>
            <person name="Detter J.C."/>
            <person name="Glavina del Rio T."/>
            <person name="Hammon N."/>
            <person name="Israni S."/>
            <person name="Dalin E."/>
            <person name="Tice H."/>
            <person name="Pitluck S."/>
            <person name="Sims D."/>
            <person name="Brettin T."/>
            <person name="Bruce D."/>
            <person name="Han C."/>
            <person name="Tapia R."/>
            <person name="Gilna P."/>
            <person name="Schmutz J."/>
            <person name="Larimer F."/>
            <person name="Land M."/>
            <person name="Hauser L."/>
            <person name="Kyrpides N."/>
            <person name="Mikhailova N."/>
            <person name="Oremland R.S."/>
            <person name="Hoeft S.E."/>
            <person name="Switzer-Blum J."/>
            <person name="Kulp T."/>
            <person name="King G."/>
            <person name="Tabita R."/>
            <person name="Witte B."/>
            <person name="Santini J.M."/>
            <person name="Basu P."/>
            <person name="Hollibaugh J.T."/>
            <person name="Xie G."/>
            <person name="Stolz J.F."/>
            <person name="Richardson P."/>
        </authorList>
    </citation>
    <scope>NUCLEOTIDE SEQUENCE [LARGE SCALE GENOMIC DNA]</scope>
    <source>
        <strain evidence="4">ATCC BAA-1101 / DSM 17681 / MLHE-1</strain>
    </source>
</reference>
<dbReference type="OrthoDB" id="9790785at2"/>
<keyword evidence="4" id="KW-1185">Reference proteome</keyword>
<dbReference type="eggNOG" id="COG1028">
    <property type="taxonomic scope" value="Bacteria"/>
</dbReference>
<dbReference type="Pfam" id="PF00106">
    <property type="entry name" value="adh_short"/>
    <property type="match status" value="1"/>
</dbReference>
<protein>
    <submittedName>
        <fullName evidence="3">Short-chain dehydrogenase/reductase SDR</fullName>
    </submittedName>
</protein>
<sequence length="252" mass="27193">MSNPLTGDYTPAAELFRDRIILVTGACGGIGGAVCRQLAEAGATVVALDKDMKSLERLYDDLAQRGPAEPALYPMNLEGASTADYDDMRVRLEENFGRLDGLLHCAAMLGRPAPVEIYDMEAWFRTVHLNLHAPFLVTRACLPLLRQSPAASIVFTSAREGREQMPYAGAYGVSAAGVEGLMRILAAELADTTPVRVNSLDPGAVRTRMRYQAYPGEDQEKLPTPDQVAGAFVWLLGADSADVHGQSLTLAR</sequence>
<keyword evidence="2" id="KW-0560">Oxidoreductase</keyword>
<evidence type="ECO:0000256" key="2">
    <source>
        <dbReference type="ARBA" id="ARBA00023002"/>
    </source>
</evidence>
<organism evidence="3 4">
    <name type="scientific">Alkalilimnicola ehrlichii (strain ATCC BAA-1101 / DSM 17681 / MLHE-1)</name>
    <dbReference type="NCBI Taxonomy" id="187272"/>
    <lineage>
        <taxon>Bacteria</taxon>
        <taxon>Pseudomonadati</taxon>
        <taxon>Pseudomonadota</taxon>
        <taxon>Gammaproteobacteria</taxon>
        <taxon>Chromatiales</taxon>
        <taxon>Ectothiorhodospiraceae</taxon>
        <taxon>Alkalilimnicola</taxon>
    </lineage>
</organism>
<evidence type="ECO:0000313" key="3">
    <source>
        <dbReference type="EMBL" id="ABI56259.1"/>
    </source>
</evidence>
<dbReference type="KEGG" id="aeh:Mlg_0905"/>
<accession>Q0AA78</accession>
<dbReference type="Gene3D" id="3.40.50.720">
    <property type="entry name" value="NAD(P)-binding Rossmann-like Domain"/>
    <property type="match status" value="1"/>
</dbReference>
<dbReference type="PRINTS" id="PR00081">
    <property type="entry name" value="GDHRDH"/>
</dbReference>
<dbReference type="InterPro" id="IPR002347">
    <property type="entry name" value="SDR_fam"/>
</dbReference>
<evidence type="ECO:0000256" key="1">
    <source>
        <dbReference type="ARBA" id="ARBA00006484"/>
    </source>
</evidence>
<evidence type="ECO:0000313" key="4">
    <source>
        <dbReference type="Proteomes" id="UP000001962"/>
    </source>
</evidence>
<dbReference type="EMBL" id="CP000453">
    <property type="protein sequence ID" value="ABI56259.1"/>
    <property type="molecule type" value="Genomic_DNA"/>
</dbReference>
<dbReference type="HOGENOM" id="CLU_010194_2_10_6"/>
<dbReference type="PANTHER" id="PTHR42901:SF1">
    <property type="entry name" value="ALCOHOL DEHYDROGENASE"/>
    <property type="match status" value="1"/>
</dbReference>